<dbReference type="Proteomes" id="UP000630149">
    <property type="component" value="Unassembled WGS sequence"/>
</dbReference>
<name>A0A917JSN0_9GAMM</name>
<keyword evidence="2" id="KW-1185">Reference proteome</keyword>
<dbReference type="InterPro" id="IPR023198">
    <property type="entry name" value="PGP-like_dom2"/>
</dbReference>
<dbReference type="NCBIfam" id="TIGR02254">
    <property type="entry name" value="YjjG_YfnB"/>
    <property type="match status" value="1"/>
</dbReference>
<accession>A0A917JSN0</accession>
<dbReference type="NCBIfam" id="TIGR01549">
    <property type="entry name" value="HAD-SF-IA-v1"/>
    <property type="match status" value="1"/>
</dbReference>
<dbReference type="CDD" id="cd04305">
    <property type="entry name" value="HAD_Neu5Ac-Pase_like"/>
    <property type="match status" value="1"/>
</dbReference>
<evidence type="ECO:0000313" key="1">
    <source>
        <dbReference type="EMBL" id="GGI81885.1"/>
    </source>
</evidence>
<dbReference type="OrthoDB" id="148966at2"/>
<dbReference type="EMBL" id="BMOB01000003">
    <property type="protein sequence ID" value="GGI81885.1"/>
    <property type="molecule type" value="Genomic_DNA"/>
</dbReference>
<gene>
    <name evidence="1" type="ORF">GCM10007966_08020</name>
</gene>
<evidence type="ECO:0000313" key="2">
    <source>
        <dbReference type="Proteomes" id="UP000630149"/>
    </source>
</evidence>
<dbReference type="PANTHER" id="PTHR47478:SF1">
    <property type="entry name" value="PYRIMIDINE 5'-NUCLEOTIDASE YJJG"/>
    <property type="match status" value="1"/>
</dbReference>
<proteinExistence type="predicted"/>
<protein>
    <submittedName>
        <fullName evidence="1">dUMP phosphatase</fullName>
    </submittedName>
</protein>
<dbReference type="InterPro" id="IPR041492">
    <property type="entry name" value="HAD_2"/>
</dbReference>
<dbReference type="SFLD" id="SFLDS00003">
    <property type="entry name" value="Haloacid_Dehalogenase"/>
    <property type="match status" value="1"/>
</dbReference>
<dbReference type="Pfam" id="PF13419">
    <property type="entry name" value="HAD_2"/>
    <property type="match status" value="1"/>
</dbReference>
<organism evidence="1 2">
    <name type="scientific">Legionella impletisoli</name>
    <dbReference type="NCBI Taxonomy" id="343510"/>
    <lineage>
        <taxon>Bacteria</taxon>
        <taxon>Pseudomonadati</taxon>
        <taxon>Pseudomonadota</taxon>
        <taxon>Gammaproteobacteria</taxon>
        <taxon>Legionellales</taxon>
        <taxon>Legionellaceae</taxon>
        <taxon>Legionella</taxon>
    </lineage>
</organism>
<reference evidence="1" key="2">
    <citation type="submission" date="2020-09" db="EMBL/GenBank/DDBJ databases">
        <authorList>
            <person name="Sun Q."/>
            <person name="Ohkuma M."/>
        </authorList>
    </citation>
    <scope>NUCLEOTIDE SEQUENCE</scope>
    <source>
        <strain evidence="1">JCM 13919</strain>
    </source>
</reference>
<dbReference type="InterPro" id="IPR023214">
    <property type="entry name" value="HAD_sf"/>
</dbReference>
<dbReference type="SFLD" id="SFLDG01129">
    <property type="entry name" value="C1.5:_HAD__Beta-PGM__Phosphata"/>
    <property type="match status" value="1"/>
</dbReference>
<dbReference type="InterPro" id="IPR006439">
    <property type="entry name" value="HAD-SF_hydro_IA"/>
</dbReference>
<dbReference type="AlphaFoldDB" id="A0A917JSN0"/>
<reference evidence="1" key="1">
    <citation type="journal article" date="2014" name="Int. J. Syst. Evol. Microbiol.">
        <title>Complete genome sequence of Corynebacterium casei LMG S-19264T (=DSM 44701T), isolated from a smear-ripened cheese.</title>
        <authorList>
            <consortium name="US DOE Joint Genome Institute (JGI-PGF)"/>
            <person name="Walter F."/>
            <person name="Albersmeier A."/>
            <person name="Kalinowski J."/>
            <person name="Ruckert C."/>
        </authorList>
    </citation>
    <scope>NUCLEOTIDE SEQUENCE</scope>
    <source>
        <strain evidence="1">JCM 13919</strain>
    </source>
</reference>
<dbReference type="GO" id="GO:0008253">
    <property type="term" value="F:5'-nucleotidase activity"/>
    <property type="evidence" value="ECO:0007669"/>
    <property type="project" value="InterPro"/>
</dbReference>
<dbReference type="InterPro" id="IPR011951">
    <property type="entry name" value="HAD-SF_hydro_IA_YjjG/PynA"/>
</dbReference>
<sequence>MKSYEWILFDADETLFHFDGFSGLQHMFLRYGLQFTQDDFETYQSLNKPLWIQYQNGMITADEIKKHRFIPWAKKLNVPPEELNRAYMDSMAELCKPLDGAVNLIHSLYTRARLGIITNGFNDLQETRLERTGLKKHFDLLVVSEAVGVAKPNPHIFDYALSSAGDPDRCNVLMVGDTPESDILGGINAGIDTCWLNNGTKTLPSHIKPNYEVRSLHELSALLQSASSEAEIVD</sequence>
<dbReference type="RefSeq" id="WP_131776259.1">
    <property type="nucleotide sequence ID" value="NZ_BMOB01000003.1"/>
</dbReference>
<dbReference type="PRINTS" id="PR00413">
    <property type="entry name" value="HADHALOGNASE"/>
</dbReference>
<dbReference type="NCBIfam" id="NF006976">
    <property type="entry name" value="PRK09449.1"/>
    <property type="match status" value="1"/>
</dbReference>
<comment type="caution">
    <text evidence="1">The sequence shown here is derived from an EMBL/GenBank/DDBJ whole genome shotgun (WGS) entry which is preliminary data.</text>
</comment>
<dbReference type="SFLD" id="SFLDG01135">
    <property type="entry name" value="C1.5.6:_HAD__Beta-PGM__Phospha"/>
    <property type="match status" value="1"/>
</dbReference>
<dbReference type="SUPFAM" id="SSF56784">
    <property type="entry name" value="HAD-like"/>
    <property type="match status" value="1"/>
</dbReference>
<dbReference type="InterPro" id="IPR036412">
    <property type="entry name" value="HAD-like_sf"/>
</dbReference>
<dbReference type="Gene3D" id="3.40.50.1000">
    <property type="entry name" value="HAD superfamily/HAD-like"/>
    <property type="match status" value="1"/>
</dbReference>
<dbReference type="InterPro" id="IPR052550">
    <property type="entry name" value="Pyrimidine_5'-ntase_YjjG"/>
</dbReference>
<dbReference type="PANTHER" id="PTHR47478">
    <property type="match status" value="1"/>
</dbReference>
<dbReference type="Gene3D" id="1.10.150.240">
    <property type="entry name" value="Putative phosphatase, domain 2"/>
    <property type="match status" value="1"/>
</dbReference>